<evidence type="ECO:0000313" key="2">
    <source>
        <dbReference type="WBParaSite" id="RSKR_0000139100.1"/>
    </source>
</evidence>
<reference evidence="2" key="1">
    <citation type="submission" date="2016-11" db="UniProtKB">
        <authorList>
            <consortium name="WormBaseParasite"/>
        </authorList>
    </citation>
    <scope>IDENTIFICATION</scope>
    <source>
        <strain evidence="2">KR3021</strain>
    </source>
</reference>
<organism evidence="1 2">
    <name type="scientific">Rhabditophanes sp. KR3021</name>
    <dbReference type="NCBI Taxonomy" id="114890"/>
    <lineage>
        <taxon>Eukaryota</taxon>
        <taxon>Metazoa</taxon>
        <taxon>Ecdysozoa</taxon>
        <taxon>Nematoda</taxon>
        <taxon>Chromadorea</taxon>
        <taxon>Rhabditida</taxon>
        <taxon>Tylenchina</taxon>
        <taxon>Panagrolaimomorpha</taxon>
        <taxon>Strongyloidoidea</taxon>
        <taxon>Alloionematidae</taxon>
        <taxon>Rhabditophanes</taxon>
    </lineage>
</organism>
<protein>
    <submittedName>
        <fullName evidence="2">Copper transport protein</fullName>
    </submittedName>
</protein>
<dbReference type="Proteomes" id="UP000095286">
    <property type="component" value="Unplaced"/>
</dbReference>
<accession>A0AC35TK32</accession>
<proteinExistence type="predicted"/>
<name>A0AC35TK32_9BILA</name>
<dbReference type="WBParaSite" id="RSKR_0000139100.1">
    <property type="protein sequence ID" value="RSKR_0000139100.1"/>
    <property type="gene ID" value="RSKR_0000139100"/>
</dbReference>
<sequence length="303" mass="33530">MNHSNHFEQVISTTVATVLDAVHNMNDHSGHAHHHEMDHSAHSNHDNHSVSNVIATTVATIVETAKKLTDHANHPEMDHSRMDHTNHAHHAPMDHSNHANHVQMDHSNHAQMDHHGMKMWFHGGFEEVILFDCWRINSMTGLIISCVIVFLSGLAYESIKWFRVYLKTQSTLGNGFKFFGKATGRFHKPKANTRASETLPMNGGCPPTEGTCCGSGGCPENQTGAACGARTGNTCSMIRLILAVLYIVQLTFAYLLMLIFMTYNTYLSIAVVLGAGIGNLLFSELDCSRNPDTIQKYAEDACH</sequence>
<evidence type="ECO:0000313" key="1">
    <source>
        <dbReference type="Proteomes" id="UP000095286"/>
    </source>
</evidence>